<dbReference type="eggNOG" id="ENOG502QSBG">
    <property type="taxonomic scope" value="Eukaryota"/>
</dbReference>
<dbReference type="InterPro" id="IPR000743">
    <property type="entry name" value="Glyco_hydro_28"/>
</dbReference>
<evidence type="ECO:0000313" key="11">
    <source>
        <dbReference type="EMBL" id="AES98038.1"/>
    </source>
</evidence>
<reference evidence="11 13" key="1">
    <citation type="journal article" date="2011" name="Nature">
        <title>The Medicago genome provides insight into the evolution of rhizobial symbioses.</title>
        <authorList>
            <person name="Young N.D."/>
            <person name="Debelle F."/>
            <person name="Oldroyd G.E."/>
            <person name="Geurts R."/>
            <person name="Cannon S.B."/>
            <person name="Udvardi M.K."/>
            <person name="Benedito V.A."/>
            <person name="Mayer K.F."/>
            <person name="Gouzy J."/>
            <person name="Schoof H."/>
            <person name="Van de Peer Y."/>
            <person name="Proost S."/>
            <person name="Cook D.R."/>
            <person name="Meyers B.C."/>
            <person name="Spannagl M."/>
            <person name="Cheung F."/>
            <person name="De Mita S."/>
            <person name="Krishnakumar V."/>
            <person name="Gundlach H."/>
            <person name="Zhou S."/>
            <person name="Mudge J."/>
            <person name="Bharti A.K."/>
            <person name="Murray J.D."/>
            <person name="Naoumkina M.A."/>
            <person name="Rosen B."/>
            <person name="Silverstein K.A."/>
            <person name="Tang H."/>
            <person name="Rombauts S."/>
            <person name="Zhao P.X."/>
            <person name="Zhou P."/>
            <person name="Barbe V."/>
            <person name="Bardou P."/>
            <person name="Bechner M."/>
            <person name="Bellec A."/>
            <person name="Berger A."/>
            <person name="Berges H."/>
            <person name="Bidwell S."/>
            <person name="Bisseling T."/>
            <person name="Choisne N."/>
            <person name="Couloux A."/>
            <person name="Denny R."/>
            <person name="Deshpande S."/>
            <person name="Dai X."/>
            <person name="Doyle J.J."/>
            <person name="Dudez A.M."/>
            <person name="Farmer A.D."/>
            <person name="Fouteau S."/>
            <person name="Franken C."/>
            <person name="Gibelin C."/>
            <person name="Gish J."/>
            <person name="Goldstein S."/>
            <person name="Gonzalez A.J."/>
            <person name="Green P.J."/>
            <person name="Hallab A."/>
            <person name="Hartog M."/>
            <person name="Hua A."/>
            <person name="Humphray S.J."/>
            <person name="Jeong D.H."/>
            <person name="Jing Y."/>
            <person name="Jocker A."/>
            <person name="Kenton S.M."/>
            <person name="Kim D.J."/>
            <person name="Klee K."/>
            <person name="Lai H."/>
            <person name="Lang C."/>
            <person name="Lin S."/>
            <person name="Macmil S.L."/>
            <person name="Magdelenat G."/>
            <person name="Matthews L."/>
            <person name="McCorrison J."/>
            <person name="Monaghan E.L."/>
            <person name="Mun J.H."/>
            <person name="Najar F.Z."/>
            <person name="Nicholson C."/>
            <person name="Noirot C."/>
            <person name="O'Bleness M."/>
            <person name="Paule C.R."/>
            <person name="Poulain J."/>
            <person name="Prion F."/>
            <person name="Qin B."/>
            <person name="Qu C."/>
            <person name="Retzel E.F."/>
            <person name="Riddle C."/>
            <person name="Sallet E."/>
            <person name="Samain S."/>
            <person name="Samson N."/>
            <person name="Sanders I."/>
            <person name="Saurat O."/>
            <person name="Scarpelli C."/>
            <person name="Schiex T."/>
            <person name="Segurens B."/>
            <person name="Severin A.J."/>
            <person name="Sherrier D.J."/>
            <person name="Shi R."/>
            <person name="Sims S."/>
            <person name="Singer S.R."/>
            <person name="Sinharoy S."/>
            <person name="Sterck L."/>
            <person name="Viollet A."/>
            <person name="Wang B.B."/>
            <person name="Wang K."/>
            <person name="Wang M."/>
            <person name="Wang X."/>
            <person name="Warfsmann J."/>
            <person name="Weissenbach J."/>
            <person name="White D.D."/>
            <person name="White J.D."/>
            <person name="Wiley G.B."/>
            <person name="Wincker P."/>
            <person name="Xing Y."/>
            <person name="Yang L."/>
            <person name="Yao Z."/>
            <person name="Ying F."/>
            <person name="Zhai J."/>
            <person name="Zhou L."/>
            <person name="Zuber A."/>
            <person name="Denarie J."/>
            <person name="Dixon R.A."/>
            <person name="May G.D."/>
            <person name="Schwartz D.C."/>
            <person name="Rogers J."/>
            <person name="Quetier F."/>
            <person name="Town C.D."/>
            <person name="Roe B.A."/>
        </authorList>
    </citation>
    <scope>NUCLEOTIDE SEQUENCE [LARGE SCALE GENOMIC DNA]</scope>
    <source>
        <strain evidence="11">A17</strain>
        <strain evidence="12 13">cv. Jemalong A17</strain>
    </source>
</reference>
<proteinExistence type="inferred from homology"/>
<evidence type="ECO:0000256" key="9">
    <source>
        <dbReference type="RuleBase" id="RU361169"/>
    </source>
</evidence>
<accession>G7KAD6</accession>
<evidence type="ECO:0000256" key="1">
    <source>
        <dbReference type="ARBA" id="ARBA00004191"/>
    </source>
</evidence>
<feature type="signal peptide" evidence="10">
    <location>
        <begin position="1"/>
        <end position="20"/>
    </location>
</feature>
<dbReference type="AlphaFoldDB" id="G7KAD6"/>
<dbReference type="GO" id="GO:0005975">
    <property type="term" value="P:carbohydrate metabolic process"/>
    <property type="evidence" value="ECO:0007669"/>
    <property type="project" value="InterPro"/>
</dbReference>
<dbReference type="PANTHER" id="PTHR31375">
    <property type="match status" value="1"/>
</dbReference>
<organism evidence="11 13">
    <name type="scientific">Medicago truncatula</name>
    <name type="common">Barrel medic</name>
    <name type="synonym">Medicago tribuloides</name>
    <dbReference type="NCBI Taxonomy" id="3880"/>
    <lineage>
        <taxon>Eukaryota</taxon>
        <taxon>Viridiplantae</taxon>
        <taxon>Streptophyta</taxon>
        <taxon>Embryophyta</taxon>
        <taxon>Tracheophyta</taxon>
        <taxon>Spermatophyta</taxon>
        <taxon>Magnoliopsida</taxon>
        <taxon>eudicotyledons</taxon>
        <taxon>Gunneridae</taxon>
        <taxon>Pentapetalae</taxon>
        <taxon>rosids</taxon>
        <taxon>fabids</taxon>
        <taxon>Fabales</taxon>
        <taxon>Fabaceae</taxon>
        <taxon>Papilionoideae</taxon>
        <taxon>50 kb inversion clade</taxon>
        <taxon>NPAAA clade</taxon>
        <taxon>Hologalegina</taxon>
        <taxon>IRL clade</taxon>
        <taxon>Trifolieae</taxon>
        <taxon>Medicago</taxon>
    </lineage>
</organism>
<dbReference type="PROSITE" id="PS00502">
    <property type="entry name" value="POLYGALACTURONASE"/>
    <property type="match status" value="1"/>
</dbReference>
<comment type="subcellular location">
    <subcellularLocation>
        <location evidence="1">Secreted</location>
        <location evidence="1">Cell wall</location>
    </subcellularLocation>
</comment>
<keyword evidence="10" id="KW-0732">Signal</keyword>
<dbReference type="OMA" id="DACQWRG"/>
<evidence type="ECO:0000256" key="10">
    <source>
        <dbReference type="SAM" id="SignalP"/>
    </source>
</evidence>
<dbReference type="STRING" id="3880.G7KAD6"/>
<dbReference type="InterPro" id="IPR011050">
    <property type="entry name" value="Pectin_lyase_fold/virulence"/>
</dbReference>
<protein>
    <submittedName>
        <fullName evidence="11">Polygalacturonase/glycoside hydrolase family protein</fullName>
    </submittedName>
</protein>
<evidence type="ECO:0000256" key="2">
    <source>
        <dbReference type="ARBA" id="ARBA00008834"/>
    </source>
</evidence>
<evidence type="ECO:0000313" key="12">
    <source>
        <dbReference type="EnsemblPlants" id="AES98038"/>
    </source>
</evidence>
<dbReference type="Pfam" id="PF00295">
    <property type="entry name" value="Glyco_hydro_28"/>
    <property type="match status" value="1"/>
</dbReference>
<dbReference type="Proteomes" id="UP000002051">
    <property type="component" value="Chromosome 5"/>
</dbReference>
<keyword evidence="3" id="KW-0134">Cell wall</keyword>
<dbReference type="EnsemblPlants" id="AES98038">
    <property type="protein sequence ID" value="AES98038"/>
    <property type="gene ID" value="MTR_5g063430"/>
</dbReference>
<evidence type="ECO:0000256" key="7">
    <source>
        <dbReference type="ARBA" id="ARBA00023316"/>
    </source>
</evidence>
<evidence type="ECO:0000256" key="8">
    <source>
        <dbReference type="PROSITE-ProRule" id="PRU10052"/>
    </source>
</evidence>
<keyword evidence="5 9" id="KW-0378">Hydrolase</keyword>
<feature type="active site" evidence="8">
    <location>
        <position position="234"/>
    </location>
</feature>
<dbReference type="Gene3D" id="2.160.20.10">
    <property type="entry name" value="Single-stranded right-handed beta-helix, Pectin lyase-like"/>
    <property type="match status" value="1"/>
</dbReference>
<sequence>MGENVLFLLILLVCIVETEAQYKIFNVITYNASSNGNTDNSEAFLKAWSDACKWKGKSTILIPNGTYTLRGPCNSSINFRLEGLLKAPIDPKSFASDNWINFKYVNKLMVGGGGSLDAQGAYAWKMNDCQKNPNCRPLPTSMKFDYITNGYIHHMHSFNSKQSHFGLYRCNNMTLTKLQIKAPGDSPNTDGIKIGKSTGINITSVNIRTGNDCISMLSGLKNVQIMDVYCGPGHGINIGSLGKYEDEEDLADIIVKNCTFNGTSNGVRIKSYESQLNKTVVASNFIYEDIVMENVEYHIVIDQHYCSNSGECNLL</sequence>
<evidence type="ECO:0000256" key="3">
    <source>
        <dbReference type="ARBA" id="ARBA00022512"/>
    </source>
</evidence>
<name>G7KAD6_MEDTR</name>
<comment type="similarity">
    <text evidence="2 9">Belongs to the glycosyl hydrolase 28 family.</text>
</comment>
<keyword evidence="4" id="KW-0964">Secreted</keyword>
<feature type="chain" id="PRO_5014573484" evidence="10">
    <location>
        <begin position="21"/>
        <end position="315"/>
    </location>
</feature>
<evidence type="ECO:0000313" key="13">
    <source>
        <dbReference type="Proteomes" id="UP000002051"/>
    </source>
</evidence>
<keyword evidence="13" id="KW-1185">Reference proteome</keyword>
<dbReference type="InterPro" id="IPR006626">
    <property type="entry name" value="PbH1"/>
</dbReference>
<dbReference type="SUPFAM" id="SSF51126">
    <property type="entry name" value="Pectin lyase-like"/>
    <property type="match status" value="1"/>
</dbReference>
<dbReference type="SMART" id="SM00710">
    <property type="entry name" value="PbH1"/>
    <property type="match status" value="3"/>
</dbReference>
<evidence type="ECO:0000256" key="5">
    <source>
        <dbReference type="ARBA" id="ARBA00022801"/>
    </source>
</evidence>
<dbReference type="InterPro" id="IPR012334">
    <property type="entry name" value="Pectin_lyas_fold"/>
</dbReference>
<reference evidence="12" key="3">
    <citation type="submission" date="2015-04" db="UniProtKB">
        <authorList>
            <consortium name="EnsemblPlants"/>
        </authorList>
    </citation>
    <scope>IDENTIFICATION</scope>
    <source>
        <strain evidence="12">cv. Jemalong A17</strain>
    </source>
</reference>
<keyword evidence="6 9" id="KW-0326">Glycosidase</keyword>
<reference evidence="11 13" key="2">
    <citation type="journal article" date="2014" name="BMC Genomics">
        <title>An improved genome release (version Mt4.0) for the model legume Medicago truncatula.</title>
        <authorList>
            <person name="Tang H."/>
            <person name="Krishnakumar V."/>
            <person name="Bidwell S."/>
            <person name="Rosen B."/>
            <person name="Chan A."/>
            <person name="Zhou S."/>
            <person name="Gentzbittel L."/>
            <person name="Childs K.L."/>
            <person name="Yandell M."/>
            <person name="Gundlach H."/>
            <person name="Mayer K.F."/>
            <person name="Schwartz D.C."/>
            <person name="Town C.D."/>
        </authorList>
    </citation>
    <scope>GENOME REANNOTATION</scope>
    <source>
        <strain evidence="12 13">cv. Jemalong A17</strain>
    </source>
</reference>
<evidence type="ECO:0000256" key="6">
    <source>
        <dbReference type="ARBA" id="ARBA00023295"/>
    </source>
</evidence>
<dbReference type="GO" id="GO:0004650">
    <property type="term" value="F:polygalacturonase activity"/>
    <property type="evidence" value="ECO:0007669"/>
    <property type="project" value="InterPro"/>
</dbReference>
<evidence type="ECO:0000256" key="4">
    <source>
        <dbReference type="ARBA" id="ARBA00022525"/>
    </source>
</evidence>
<dbReference type="EMBL" id="CM001221">
    <property type="protein sequence ID" value="AES98038.1"/>
    <property type="molecule type" value="Genomic_DNA"/>
</dbReference>
<dbReference type="GO" id="GO:0071555">
    <property type="term" value="P:cell wall organization"/>
    <property type="evidence" value="ECO:0007669"/>
    <property type="project" value="UniProtKB-KW"/>
</dbReference>
<dbReference type="HOGENOM" id="CLU_016031_2_2_1"/>
<dbReference type="PaxDb" id="3880-AES98038"/>
<keyword evidence="7" id="KW-0961">Cell wall biogenesis/degradation</keyword>
<gene>
    <name evidence="11" type="ordered locus">MTR_5g063430</name>
</gene>